<proteinExistence type="predicted"/>
<protein>
    <submittedName>
        <fullName evidence="1">Uncharacterized protein</fullName>
    </submittedName>
</protein>
<sequence>MKWVDGVSGANMTKIDSGRLGVWRRGDELDPALAKDIEDLGYGTIWIGSSPSGDLKTAERLLAATDRIVIATGIVNMWASRADEVVDATIAHGDPAAVAARLTEHLDAGADHVAAHPLTEPGGDPRPALRAIVEALPSR</sequence>
<dbReference type="EMBL" id="BAABAS010000004">
    <property type="protein sequence ID" value="GAA4228066.1"/>
    <property type="molecule type" value="Genomic_DNA"/>
</dbReference>
<keyword evidence="2" id="KW-1185">Reference proteome</keyword>
<evidence type="ECO:0000313" key="1">
    <source>
        <dbReference type="EMBL" id="GAA4228066.1"/>
    </source>
</evidence>
<accession>A0ABP8BVY9</accession>
<dbReference type="Gene3D" id="3.20.20.30">
    <property type="entry name" value="Luciferase-like domain"/>
    <property type="match status" value="1"/>
</dbReference>
<name>A0ABP8BVY9_9ACTN</name>
<dbReference type="Proteomes" id="UP001501710">
    <property type="component" value="Unassembled WGS sequence"/>
</dbReference>
<organism evidence="1 2">
    <name type="scientific">Actinomadura meridiana</name>
    <dbReference type="NCBI Taxonomy" id="559626"/>
    <lineage>
        <taxon>Bacteria</taxon>
        <taxon>Bacillati</taxon>
        <taxon>Actinomycetota</taxon>
        <taxon>Actinomycetes</taxon>
        <taxon>Streptosporangiales</taxon>
        <taxon>Thermomonosporaceae</taxon>
        <taxon>Actinomadura</taxon>
    </lineage>
</organism>
<gene>
    <name evidence="1" type="ORF">GCM10022254_17330</name>
</gene>
<evidence type="ECO:0000313" key="2">
    <source>
        <dbReference type="Proteomes" id="UP001501710"/>
    </source>
</evidence>
<dbReference type="InterPro" id="IPR036661">
    <property type="entry name" value="Luciferase-like_sf"/>
</dbReference>
<reference evidence="2" key="1">
    <citation type="journal article" date="2019" name="Int. J. Syst. Evol. Microbiol.">
        <title>The Global Catalogue of Microorganisms (GCM) 10K type strain sequencing project: providing services to taxonomists for standard genome sequencing and annotation.</title>
        <authorList>
            <consortium name="The Broad Institute Genomics Platform"/>
            <consortium name="The Broad Institute Genome Sequencing Center for Infectious Disease"/>
            <person name="Wu L."/>
            <person name="Ma J."/>
        </authorList>
    </citation>
    <scope>NUCLEOTIDE SEQUENCE [LARGE SCALE GENOMIC DNA]</scope>
    <source>
        <strain evidence="2">JCM 17440</strain>
    </source>
</reference>
<comment type="caution">
    <text evidence="1">The sequence shown here is derived from an EMBL/GenBank/DDBJ whole genome shotgun (WGS) entry which is preliminary data.</text>
</comment>
<dbReference type="SUPFAM" id="SSF51679">
    <property type="entry name" value="Bacterial luciferase-like"/>
    <property type="match status" value="1"/>
</dbReference>